<accession>A0A1X7K175</accession>
<evidence type="ECO:0000313" key="1">
    <source>
        <dbReference type="EMBL" id="SMG34637.1"/>
    </source>
</evidence>
<dbReference type="AlphaFoldDB" id="A0A1X7K175"/>
<dbReference type="Gene3D" id="3.40.630.30">
    <property type="match status" value="1"/>
</dbReference>
<dbReference type="InterPro" id="IPR016181">
    <property type="entry name" value="Acyl_CoA_acyltransferase"/>
</dbReference>
<organism evidence="1 2">
    <name type="scientific">Corynebacterium pollutisoli</name>
    <dbReference type="NCBI Taxonomy" id="1610489"/>
    <lineage>
        <taxon>Bacteria</taxon>
        <taxon>Bacillati</taxon>
        <taxon>Actinomycetota</taxon>
        <taxon>Actinomycetes</taxon>
        <taxon>Mycobacteriales</taxon>
        <taxon>Corynebacteriaceae</taxon>
        <taxon>Corynebacterium</taxon>
    </lineage>
</organism>
<name>A0A1X7K175_9CORY</name>
<protein>
    <recommendedName>
        <fullName evidence="3">Acetyltransferase (GNAT) family protein</fullName>
    </recommendedName>
</protein>
<dbReference type="STRING" id="1610489.SAMN06295981_2158"/>
<evidence type="ECO:0008006" key="3">
    <source>
        <dbReference type="Google" id="ProtNLM"/>
    </source>
</evidence>
<proteinExistence type="predicted"/>
<dbReference type="EMBL" id="FXAR01000008">
    <property type="protein sequence ID" value="SMG34637.1"/>
    <property type="molecule type" value="Genomic_DNA"/>
</dbReference>
<keyword evidence="2" id="KW-1185">Reference proteome</keyword>
<sequence length="352" mass="39257">MTPRIRRLGPLNATIHHDLGRADTPARAALVAASIGGQAEQALLGHTDFHHRADTLAAYSHDEDEAQLIILCDEVAFLHVFLPRRDKVHTVHVQATVLPDRDPLPLLDALYPAFQDLCRQERRTAVTWWEYSRQEEPTLTAATGSGAVEATPVTDRLQERGFVLDQVEVTNTLQLPVTVGEGDVDKRYELVTWTGETPEHLLDGMADLRARMTTDAPNGSREAEEAAWDATRIRREEEVARSARRTRLWAVALGPEGEPVGYTMLESPDGQPEVAHQMDTLVRCEDRGHGLGLALKRANLTHLQELRPQARRLHTWNAGENRWMLDINRTLGFTPTSALGAWQRTLTAAAQP</sequence>
<gene>
    <name evidence="1" type="ORF">SAMN06295981_2158</name>
</gene>
<dbReference type="SUPFAM" id="SSF55729">
    <property type="entry name" value="Acyl-CoA N-acyltransferases (Nat)"/>
    <property type="match status" value="1"/>
</dbReference>
<reference evidence="2" key="1">
    <citation type="submission" date="2017-04" db="EMBL/GenBank/DDBJ databases">
        <authorList>
            <person name="Varghese N."/>
            <person name="Submissions S."/>
        </authorList>
    </citation>
    <scope>NUCLEOTIDE SEQUENCE [LARGE SCALE GENOMIC DNA]</scope>
    <source>
        <strain evidence="2">VDS</strain>
    </source>
</reference>
<evidence type="ECO:0000313" key="2">
    <source>
        <dbReference type="Proteomes" id="UP000193309"/>
    </source>
</evidence>
<dbReference type="Proteomes" id="UP000193309">
    <property type="component" value="Unassembled WGS sequence"/>
</dbReference>